<dbReference type="InterPro" id="IPR000805">
    <property type="entry name" value="Glyco_hydro_26"/>
</dbReference>
<dbReference type="GO" id="GO:0006080">
    <property type="term" value="P:substituted mannan metabolic process"/>
    <property type="evidence" value="ECO:0007669"/>
    <property type="project" value="InterPro"/>
</dbReference>
<comment type="similarity">
    <text evidence="1 4">Belongs to the glycosyl hydrolase 26 family.</text>
</comment>
<feature type="transmembrane region" description="Helical" evidence="5">
    <location>
        <begin position="606"/>
        <end position="623"/>
    </location>
</feature>
<dbReference type="GO" id="GO:0016985">
    <property type="term" value="F:mannan endo-1,4-beta-mannosidase activity"/>
    <property type="evidence" value="ECO:0007669"/>
    <property type="project" value="InterPro"/>
</dbReference>
<feature type="domain" description="GH26" evidence="7">
    <location>
        <begin position="5"/>
        <end position="357"/>
    </location>
</feature>
<feature type="transmembrane region" description="Helical" evidence="5">
    <location>
        <begin position="725"/>
        <end position="743"/>
    </location>
</feature>
<feature type="transmembrane region" description="Helical" evidence="5">
    <location>
        <begin position="666"/>
        <end position="686"/>
    </location>
</feature>
<name>A0A2T4USF7_9MICO</name>
<evidence type="ECO:0000256" key="5">
    <source>
        <dbReference type="SAM" id="Phobius"/>
    </source>
</evidence>
<dbReference type="GO" id="GO:0016746">
    <property type="term" value="F:acyltransferase activity"/>
    <property type="evidence" value="ECO:0007669"/>
    <property type="project" value="UniProtKB-KW"/>
</dbReference>
<feature type="transmembrane region" description="Helical" evidence="5">
    <location>
        <begin position="635"/>
        <end position="654"/>
    </location>
</feature>
<feature type="transmembrane region" description="Helical" evidence="5">
    <location>
        <begin position="501"/>
        <end position="524"/>
    </location>
</feature>
<dbReference type="AlphaFoldDB" id="A0A2T4USF7"/>
<dbReference type="PROSITE" id="PS51764">
    <property type="entry name" value="GH26"/>
    <property type="match status" value="1"/>
</dbReference>
<feature type="transmembrane region" description="Helical" evidence="5">
    <location>
        <begin position="579"/>
        <end position="599"/>
    </location>
</feature>
<keyword evidence="3" id="KW-0326">Glycosidase</keyword>
<evidence type="ECO:0000313" key="8">
    <source>
        <dbReference type="EMBL" id="PTL72470.1"/>
    </source>
</evidence>
<dbReference type="Proteomes" id="UP000241085">
    <property type="component" value="Unassembled WGS sequence"/>
</dbReference>
<evidence type="ECO:0000256" key="4">
    <source>
        <dbReference type="PROSITE-ProRule" id="PRU01100"/>
    </source>
</evidence>
<keyword evidence="6" id="KW-0732">Signal</keyword>
<dbReference type="InterPro" id="IPR014550">
    <property type="entry name" value="UCP028704_OpgC"/>
</dbReference>
<keyword evidence="8" id="KW-0808">Transferase</keyword>
<accession>A0A2T4USF7</accession>
<sequence>MRRGEPHRARVLLLAASALALALLGAPVAAAAESAPSADVLVPDSGAYFGASLDWSIDSAAQQSERLGASAAVLEHSATLPVSDDETTYLAQFLRQAEGEGALAAITLRPSGDLVGFDEADAAETVDALARARQDDALPLYLRFAPDMNADWVQWGQDPDAYIDAFRLFSEAVRAELPGAVVVWSPVAGGAYPFTAEPDGADPALDTDGDGRLAAGDDPYGPYYPGDEYVDWVGLSAYHDPSGGGQPLNEVPRAGALDTALDGGGDLDFYERFAAATGTPMMLETAAFFSPGAGGPGALEIKQEWWRQVLAAASEQEHPLLDVVLWRDSSSARAVVGEVVIDWSISTSEETAAAFRADAAGSELVFGPLYAPYGTAGPVSTGGGTIDGAAAWIVVATVLLAAVALTVWGLLRGRTSRLAYVGPPSRDLRIDLLRGGAIVFVVINHLALVSVFQNATQEAIGMVSGAELFVLLSGAVLGLVHRPKIVGGGIGEVTLRTGARAWKLYVTAIAVTLIVGFVSLVPFLNAVPATTYVDQGTGAAGSEATGRVYDLYSGFDGLVRYPVDPSVIVDLALLRIGPWQVNVLGLYVVMLALAPLILWALSRRRWILVLAVSWGVYVLQMLLGLRLLPSQFEDSFPLLTWQALFVTGMVAGFHRREILGWFATRAGRIVLAVSVIATVGLALFSWNNPYLSSAYDLRLDLVPANTFSSIYSVAFERTTLDPGRVLNVLLVTITGYALLSVLWKPIHRVLGWFLIPLGQATLYVFVMHVLFVLIVANLPFLDRGSIVIDSLAYVVVLALLWVMVKTRFLFGIVPR</sequence>
<proteinExistence type="inferred from homology"/>
<comment type="caution">
    <text evidence="4">Lacks conserved residue(s) required for the propagation of feature annotation.</text>
</comment>
<organism evidence="8 9">
    <name type="scientific">Rathayibacter caricis DSM 15933</name>
    <dbReference type="NCBI Taxonomy" id="1328867"/>
    <lineage>
        <taxon>Bacteria</taxon>
        <taxon>Bacillati</taxon>
        <taxon>Actinomycetota</taxon>
        <taxon>Actinomycetes</taxon>
        <taxon>Micrococcales</taxon>
        <taxon>Microbacteriaceae</taxon>
        <taxon>Rathayibacter</taxon>
    </lineage>
</organism>
<feature type="transmembrane region" description="Helical" evidence="5">
    <location>
        <begin position="389"/>
        <end position="411"/>
    </location>
</feature>
<keyword evidence="5" id="KW-1133">Transmembrane helix</keyword>
<dbReference type="RefSeq" id="WP_107574166.1">
    <property type="nucleotide sequence ID" value="NZ_PZPL01000001.1"/>
</dbReference>
<keyword evidence="8" id="KW-0012">Acyltransferase</keyword>
<evidence type="ECO:0000256" key="3">
    <source>
        <dbReference type="ARBA" id="ARBA00023295"/>
    </source>
</evidence>
<evidence type="ECO:0000256" key="2">
    <source>
        <dbReference type="ARBA" id="ARBA00022801"/>
    </source>
</evidence>
<feature type="chain" id="PRO_5015618136" evidence="6">
    <location>
        <begin position="32"/>
        <end position="815"/>
    </location>
</feature>
<protein>
    <submittedName>
        <fullName evidence="8">Acyltransferase</fullName>
    </submittedName>
</protein>
<keyword evidence="5" id="KW-0472">Membrane</keyword>
<reference evidence="8 9" key="1">
    <citation type="submission" date="2018-03" db="EMBL/GenBank/DDBJ databases">
        <title>Bacteriophage NCPPB3778 and a type I-E CRISPR drive the evolution of the US Biological Select Agent, Rathayibacter toxicus.</title>
        <authorList>
            <person name="Davis E.W.II."/>
            <person name="Tabima J.F."/>
            <person name="Weisberg A.J."/>
            <person name="Dantas Lopes L."/>
            <person name="Wiseman M.S."/>
            <person name="Wiseman M.S."/>
            <person name="Pupko T."/>
            <person name="Belcher M.S."/>
            <person name="Sechler A.J."/>
            <person name="Tancos M.A."/>
            <person name="Schroeder B.K."/>
            <person name="Murray T.D."/>
            <person name="Luster D.G."/>
            <person name="Schneider W.L."/>
            <person name="Rogers E."/>
            <person name="Andreote F.D."/>
            <person name="Grunwald N.J."/>
            <person name="Putnam M.L."/>
            <person name="Chang J.H."/>
        </authorList>
    </citation>
    <scope>NUCLEOTIDE SEQUENCE [LARGE SCALE GENOMIC DNA]</scope>
    <source>
        <strain evidence="8 9">DSM 15933</strain>
    </source>
</reference>
<dbReference type="InterPro" id="IPR022790">
    <property type="entry name" value="GH26_dom"/>
</dbReference>
<dbReference type="Gene3D" id="3.20.20.80">
    <property type="entry name" value="Glycosidases"/>
    <property type="match status" value="1"/>
</dbReference>
<feature type="transmembrane region" description="Helical" evidence="5">
    <location>
        <begin position="790"/>
        <end position="810"/>
    </location>
</feature>
<dbReference type="PANTHER" id="PTHR40079:SF4">
    <property type="entry name" value="GH26 DOMAIN-CONTAINING PROTEIN-RELATED"/>
    <property type="match status" value="1"/>
</dbReference>
<comment type="caution">
    <text evidence="8">The sequence shown here is derived from an EMBL/GenBank/DDBJ whole genome shotgun (WGS) entry which is preliminary data.</text>
</comment>
<feature type="transmembrane region" description="Helical" evidence="5">
    <location>
        <begin position="459"/>
        <end position="480"/>
    </location>
</feature>
<dbReference type="Pfam" id="PF10129">
    <property type="entry name" value="OpgC_C"/>
    <property type="match status" value="1"/>
</dbReference>
<evidence type="ECO:0000256" key="1">
    <source>
        <dbReference type="ARBA" id="ARBA00007754"/>
    </source>
</evidence>
<feature type="transmembrane region" description="Helical" evidence="5">
    <location>
        <begin position="750"/>
        <end position="778"/>
    </location>
</feature>
<keyword evidence="2" id="KW-0378">Hydrolase</keyword>
<feature type="transmembrane region" description="Helical" evidence="5">
    <location>
        <begin position="432"/>
        <end position="453"/>
    </location>
</feature>
<keyword evidence="5" id="KW-0812">Transmembrane</keyword>
<dbReference type="PANTHER" id="PTHR40079">
    <property type="entry name" value="MANNAN ENDO-1,4-BETA-MANNOSIDASE E-RELATED"/>
    <property type="match status" value="1"/>
</dbReference>
<feature type="signal peptide" evidence="6">
    <location>
        <begin position="1"/>
        <end position="31"/>
    </location>
</feature>
<dbReference type="EMBL" id="PZPL01000001">
    <property type="protein sequence ID" value="PTL72470.1"/>
    <property type="molecule type" value="Genomic_DNA"/>
</dbReference>
<evidence type="ECO:0000256" key="6">
    <source>
        <dbReference type="SAM" id="SignalP"/>
    </source>
</evidence>
<evidence type="ECO:0000313" key="9">
    <source>
        <dbReference type="Proteomes" id="UP000241085"/>
    </source>
</evidence>
<dbReference type="SUPFAM" id="SSF51445">
    <property type="entry name" value="(Trans)glycosidases"/>
    <property type="match status" value="1"/>
</dbReference>
<gene>
    <name evidence="8" type="ORF">C1I63_06135</name>
</gene>
<evidence type="ECO:0000259" key="7">
    <source>
        <dbReference type="PROSITE" id="PS51764"/>
    </source>
</evidence>
<dbReference type="InterPro" id="IPR017853">
    <property type="entry name" value="GH"/>
</dbReference>
<keyword evidence="9" id="KW-1185">Reference proteome</keyword>